<accession>A0A1G4BEP7</accession>
<sequence length="49" mass="5343">MRRTITAISAGQQPARGEGQATGGWSGLAQISQAVSRERLEEKTEESRR</sequence>
<dbReference type="AlphaFoldDB" id="A0A1G4BEP7"/>
<keyword evidence="3" id="KW-1185">Reference proteome</keyword>
<proteinExistence type="predicted"/>
<evidence type="ECO:0000313" key="3">
    <source>
        <dbReference type="Proteomes" id="UP000176998"/>
    </source>
</evidence>
<gene>
    <name evidence="2" type="ORF">CORC01_04741</name>
</gene>
<organism evidence="2 3">
    <name type="scientific">Colletotrichum orchidophilum</name>
    <dbReference type="NCBI Taxonomy" id="1209926"/>
    <lineage>
        <taxon>Eukaryota</taxon>
        <taxon>Fungi</taxon>
        <taxon>Dikarya</taxon>
        <taxon>Ascomycota</taxon>
        <taxon>Pezizomycotina</taxon>
        <taxon>Sordariomycetes</taxon>
        <taxon>Hypocreomycetidae</taxon>
        <taxon>Glomerellales</taxon>
        <taxon>Glomerellaceae</taxon>
        <taxon>Colletotrichum</taxon>
    </lineage>
</organism>
<evidence type="ECO:0000256" key="1">
    <source>
        <dbReference type="SAM" id="MobiDB-lite"/>
    </source>
</evidence>
<dbReference type="EMBL" id="MJBS01000032">
    <property type="protein sequence ID" value="OHE99840.1"/>
    <property type="molecule type" value="Genomic_DNA"/>
</dbReference>
<feature type="region of interest" description="Disordered" evidence="1">
    <location>
        <begin position="1"/>
        <end position="49"/>
    </location>
</feature>
<reference evidence="2 3" key="1">
    <citation type="submission" date="2016-09" db="EMBL/GenBank/DDBJ databases">
        <authorList>
            <person name="Capua I."/>
            <person name="De Benedictis P."/>
            <person name="Joannis T."/>
            <person name="Lombin L.H."/>
            <person name="Cattoli G."/>
        </authorList>
    </citation>
    <scope>NUCLEOTIDE SEQUENCE [LARGE SCALE GENOMIC DNA]</scope>
    <source>
        <strain evidence="2 3">IMI 309357</strain>
    </source>
</reference>
<evidence type="ECO:0000313" key="2">
    <source>
        <dbReference type="EMBL" id="OHE99840.1"/>
    </source>
</evidence>
<protein>
    <submittedName>
        <fullName evidence="2">Uncharacterized protein</fullName>
    </submittedName>
</protein>
<dbReference type="RefSeq" id="XP_022476985.1">
    <property type="nucleotide sequence ID" value="XM_022616388.1"/>
</dbReference>
<name>A0A1G4BEP7_9PEZI</name>
<comment type="caution">
    <text evidence="2">The sequence shown here is derived from an EMBL/GenBank/DDBJ whole genome shotgun (WGS) entry which is preliminary data.</text>
</comment>
<dbReference type="GeneID" id="34557898"/>
<feature type="compositionally biased region" description="Polar residues" evidence="1">
    <location>
        <begin position="1"/>
        <end position="12"/>
    </location>
</feature>
<dbReference type="Proteomes" id="UP000176998">
    <property type="component" value="Unassembled WGS sequence"/>
</dbReference>
<feature type="compositionally biased region" description="Basic and acidic residues" evidence="1">
    <location>
        <begin position="36"/>
        <end position="49"/>
    </location>
</feature>
<dbReference type="OrthoDB" id="10337099at2759"/>